<evidence type="ECO:0000256" key="4">
    <source>
        <dbReference type="ARBA" id="ARBA00022989"/>
    </source>
</evidence>
<dbReference type="GeneID" id="102800859"/>
<keyword evidence="8" id="KW-1185">Reference proteome</keyword>
<protein>
    <submittedName>
        <fullName evidence="9">Integral membrane protein GPR137C-like</fullName>
    </submittedName>
</protein>
<keyword evidence="6" id="KW-0458">Lysosome</keyword>
<dbReference type="PANTHER" id="PTHR15146:SF3">
    <property type="entry name" value="THH1_TOM1_TOM3 DOMAIN-CONTAINING PROTEIN"/>
    <property type="match status" value="1"/>
</dbReference>
<keyword evidence="3 7" id="KW-0812">Transmembrane</keyword>
<keyword evidence="5 7" id="KW-0472">Membrane</keyword>
<accession>A0ABM0MQY6</accession>
<dbReference type="PANTHER" id="PTHR15146">
    <property type="entry name" value="INTEGRAL MEMBRANE PROTEIN GPR137"/>
    <property type="match status" value="1"/>
</dbReference>
<reference evidence="9" key="1">
    <citation type="submission" date="2025-08" db="UniProtKB">
        <authorList>
            <consortium name="RefSeq"/>
        </authorList>
    </citation>
    <scope>IDENTIFICATION</scope>
    <source>
        <tissue evidence="9">Testes</tissue>
    </source>
</reference>
<evidence type="ECO:0000256" key="1">
    <source>
        <dbReference type="ARBA" id="ARBA00004127"/>
    </source>
</evidence>
<evidence type="ECO:0000256" key="7">
    <source>
        <dbReference type="SAM" id="Phobius"/>
    </source>
</evidence>
<feature type="transmembrane region" description="Helical" evidence="7">
    <location>
        <begin position="25"/>
        <end position="47"/>
    </location>
</feature>
<organism evidence="8 9">
    <name type="scientific">Saccoglossus kowalevskii</name>
    <name type="common">Acorn worm</name>
    <dbReference type="NCBI Taxonomy" id="10224"/>
    <lineage>
        <taxon>Eukaryota</taxon>
        <taxon>Metazoa</taxon>
        <taxon>Hemichordata</taxon>
        <taxon>Enteropneusta</taxon>
        <taxon>Harrimaniidae</taxon>
        <taxon>Saccoglossus</taxon>
    </lineage>
</organism>
<gene>
    <name evidence="9" type="primary">LOC102800859</name>
</gene>
<evidence type="ECO:0000256" key="6">
    <source>
        <dbReference type="ARBA" id="ARBA00023228"/>
    </source>
</evidence>
<proteinExistence type="predicted"/>
<keyword evidence="4 7" id="KW-1133">Transmembrane helix</keyword>
<evidence type="ECO:0000256" key="3">
    <source>
        <dbReference type="ARBA" id="ARBA00022692"/>
    </source>
</evidence>
<evidence type="ECO:0000256" key="5">
    <source>
        <dbReference type="ARBA" id="ARBA00023136"/>
    </source>
</evidence>
<evidence type="ECO:0000256" key="2">
    <source>
        <dbReference type="ARBA" id="ARBA00004656"/>
    </source>
</evidence>
<sequence>MPTFGFMWINVSDQADAVDLEGYKYITFGIILFVWELLPTFIVVVFFRVKRPTPVPLMTSSGSPGHNYRDSRAYFFDNPRRYDSDDDLSKTNAPRDIHNCDISSLPRTPINSITPAERGYGTITRSSSYPSGQFAGIPGTTPPLLFSSGNVFLGGNTPVND</sequence>
<evidence type="ECO:0000313" key="9">
    <source>
        <dbReference type="RefSeq" id="XP_006822427.1"/>
    </source>
</evidence>
<name>A0ABM0MQY6_SACKO</name>
<comment type="subcellular location">
    <subcellularLocation>
        <location evidence="1">Endomembrane system</location>
        <topology evidence="1">Multi-pass membrane protein</topology>
    </subcellularLocation>
    <subcellularLocation>
        <location evidence="2">Lysosome membrane</location>
    </subcellularLocation>
</comment>
<evidence type="ECO:0000313" key="8">
    <source>
        <dbReference type="Proteomes" id="UP000694865"/>
    </source>
</evidence>
<dbReference type="Proteomes" id="UP000694865">
    <property type="component" value="Unplaced"/>
</dbReference>
<dbReference type="RefSeq" id="XP_006822427.1">
    <property type="nucleotide sequence ID" value="XM_006822364.1"/>
</dbReference>
<dbReference type="InterPro" id="IPR029723">
    <property type="entry name" value="GPR137"/>
</dbReference>